<name>A0A656HEY3_THINJ</name>
<evidence type="ECO:0000313" key="2">
    <source>
        <dbReference type="EMBL" id="EIJ33960.1"/>
    </source>
</evidence>
<dbReference type="OrthoDB" id="9803532at2"/>
<feature type="domain" description="DUF403" evidence="1">
    <location>
        <begin position="2"/>
        <end position="308"/>
    </location>
</feature>
<dbReference type="PANTHER" id="PTHR34595">
    <property type="entry name" value="BLR5612 PROTEIN"/>
    <property type="match status" value="1"/>
</dbReference>
<dbReference type="EMBL" id="JH651384">
    <property type="protein sequence ID" value="EIJ33960.1"/>
    <property type="molecule type" value="Genomic_DNA"/>
</dbReference>
<sequence length="323" mass="37718">MMLSSVAERVYWMSRYLERTENVARLANVHSLLLLDLPGEMEINWYTLISLFNADKLFFEKYDRATEANVMNFLIADRDNPGSLASTFWYVRENVRTSLDLLPDATWEQVNQTHINMNNSMASLTNRHARQNLLRMLLKQCQTMRGIIDGHMSRDHTFRFMQVGKYLERADMTSRILEMTSLLLSKGRSDNLRKYEGILWTNLLQALSARQMYQQRVRSRVKGSDVLPFLMMDGDFPRSLFYTLTATGHYLRQLPDPEIPLVMQQRLVDYLKEQDISSLLPEGQVHTVMDYLQGELGLLHAEIAKTWFHPDRDEQQQSQSQGL</sequence>
<accession>A0A656HEY3</accession>
<reference evidence="3" key="1">
    <citation type="journal article" date="2011" name="Stand. Genomic Sci.">
        <title>Genome sequence of the filamentous, gliding Thiothrix nivea neotype strain (JP2(T)).</title>
        <authorList>
            <person name="Lapidus A."/>
            <person name="Nolan M."/>
            <person name="Lucas S."/>
            <person name="Glavina Del Rio T."/>
            <person name="Tice H."/>
            <person name="Cheng J.F."/>
            <person name="Tapia R."/>
            <person name="Han C."/>
            <person name="Goodwin L."/>
            <person name="Pitluck S."/>
            <person name="Liolios K."/>
            <person name="Pagani I."/>
            <person name="Ivanova N."/>
            <person name="Huntemann M."/>
            <person name="Mavromatis K."/>
            <person name="Mikhailova N."/>
            <person name="Pati A."/>
            <person name="Chen A."/>
            <person name="Palaniappan K."/>
            <person name="Land M."/>
            <person name="Brambilla E.M."/>
            <person name="Rohde M."/>
            <person name="Abt B."/>
            <person name="Verbarg S."/>
            <person name="Goker M."/>
            <person name="Bristow J."/>
            <person name="Eisen J.A."/>
            <person name="Markowitz V."/>
            <person name="Hugenholtz P."/>
            <person name="Kyrpides N.C."/>
            <person name="Klenk H.P."/>
            <person name="Woyke T."/>
        </authorList>
    </citation>
    <scope>NUCLEOTIDE SEQUENCE [LARGE SCALE GENOMIC DNA]</scope>
    <source>
        <strain evidence="3">ATCC 35100 / DSM 5205 / JP2</strain>
    </source>
</reference>
<proteinExistence type="predicted"/>
<gene>
    <name evidence="2" type="ORF">Thini_1348</name>
</gene>
<dbReference type="PANTHER" id="PTHR34595:SF7">
    <property type="entry name" value="SLL1039 PROTEIN"/>
    <property type="match status" value="1"/>
</dbReference>
<evidence type="ECO:0000313" key="3">
    <source>
        <dbReference type="Proteomes" id="UP000005317"/>
    </source>
</evidence>
<dbReference type="Pfam" id="PF04168">
    <property type="entry name" value="Alpha-E"/>
    <property type="match status" value="1"/>
</dbReference>
<dbReference type="InterPro" id="IPR007296">
    <property type="entry name" value="DUF403"/>
</dbReference>
<protein>
    <recommendedName>
        <fullName evidence="1">DUF403 domain-containing protein</fullName>
    </recommendedName>
</protein>
<dbReference type="AlphaFoldDB" id="A0A656HEY3"/>
<evidence type="ECO:0000259" key="1">
    <source>
        <dbReference type="Pfam" id="PF04168"/>
    </source>
</evidence>
<dbReference type="Proteomes" id="UP000005317">
    <property type="component" value="Unassembled WGS sequence"/>
</dbReference>
<dbReference type="InterPro" id="IPR051680">
    <property type="entry name" value="ATP-dep_Glu-Cys_Ligase-2"/>
</dbReference>
<dbReference type="RefSeq" id="WP_002707906.1">
    <property type="nucleotide sequence ID" value="NZ_JH651384.1"/>
</dbReference>
<keyword evidence="3" id="KW-1185">Reference proteome</keyword>
<organism evidence="2 3">
    <name type="scientific">Thiothrix nivea (strain ATCC 35100 / DSM 5205 / JP2)</name>
    <dbReference type="NCBI Taxonomy" id="870187"/>
    <lineage>
        <taxon>Bacteria</taxon>
        <taxon>Pseudomonadati</taxon>
        <taxon>Pseudomonadota</taxon>
        <taxon>Gammaproteobacteria</taxon>
        <taxon>Thiotrichales</taxon>
        <taxon>Thiotrichaceae</taxon>
        <taxon>Thiothrix</taxon>
    </lineage>
</organism>